<dbReference type="Pfam" id="PF20388">
    <property type="entry name" value="DUF6683"/>
    <property type="match status" value="1"/>
</dbReference>
<dbReference type="Proteomes" id="UP000241167">
    <property type="component" value="Unassembled WGS sequence"/>
</dbReference>
<evidence type="ECO:0000313" key="2">
    <source>
        <dbReference type="EMBL" id="PSJ38791.1"/>
    </source>
</evidence>
<gene>
    <name evidence="2" type="ORF">C7I55_15795</name>
</gene>
<dbReference type="InterPro" id="IPR046505">
    <property type="entry name" value="DUF6683"/>
</dbReference>
<dbReference type="EMBL" id="PXYI01000005">
    <property type="protein sequence ID" value="PSJ38791.1"/>
    <property type="molecule type" value="Genomic_DNA"/>
</dbReference>
<evidence type="ECO:0000256" key="1">
    <source>
        <dbReference type="SAM" id="SignalP"/>
    </source>
</evidence>
<name>A0A2P7QLE7_9SPHN</name>
<keyword evidence="3" id="KW-1185">Reference proteome</keyword>
<dbReference type="AlphaFoldDB" id="A0A2P7QLE7"/>
<dbReference type="RefSeq" id="WP_106513985.1">
    <property type="nucleotide sequence ID" value="NZ_PXYI01000005.1"/>
</dbReference>
<comment type="caution">
    <text evidence="2">The sequence shown here is derived from an EMBL/GenBank/DDBJ whole genome shotgun (WGS) entry which is preliminary data.</text>
</comment>
<protein>
    <submittedName>
        <fullName evidence="2">Uncharacterized protein</fullName>
    </submittedName>
</protein>
<feature type="chain" id="PRO_5015138890" evidence="1">
    <location>
        <begin position="27"/>
        <end position="244"/>
    </location>
</feature>
<sequence length="244" mass="25970">MRRWSRAQFVAASMLLLAASGSSAVAQEGVDWGGLMAGIAHGTAMDEAAQESVATTRRGRARPVPAPAVSLTYTRSPERSRANVARFLDTARVRDKQGAAAFEKQLGDPALFDRMGQALSAYGLRTDNVADAYAIYWLNAWLASRGRNDTPPRHQIAAVRAQAAEAMATLPEIARADNSAKQDMAESNLIQAALIGGFMDGAEGKPALVRQVAAAVRRSARQSGLDLDGMELTDAGFVARSAQR</sequence>
<dbReference type="OrthoDB" id="7563604at2"/>
<proteinExistence type="predicted"/>
<evidence type="ECO:0000313" key="3">
    <source>
        <dbReference type="Proteomes" id="UP000241167"/>
    </source>
</evidence>
<accession>A0A2P7QLE7</accession>
<organism evidence="2 3">
    <name type="scientific">Allosphingosinicella deserti</name>
    <dbReference type="NCBI Taxonomy" id="2116704"/>
    <lineage>
        <taxon>Bacteria</taxon>
        <taxon>Pseudomonadati</taxon>
        <taxon>Pseudomonadota</taxon>
        <taxon>Alphaproteobacteria</taxon>
        <taxon>Sphingomonadales</taxon>
        <taxon>Sphingomonadaceae</taxon>
        <taxon>Allosphingosinicella</taxon>
    </lineage>
</organism>
<feature type="signal peptide" evidence="1">
    <location>
        <begin position="1"/>
        <end position="26"/>
    </location>
</feature>
<keyword evidence="1" id="KW-0732">Signal</keyword>
<reference evidence="2 3" key="1">
    <citation type="submission" date="2018-03" db="EMBL/GenBank/DDBJ databases">
        <title>The draft genome of Sphingosinicella sp. GL-C-18.</title>
        <authorList>
            <person name="Liu L."/>
            <person name="Li L."/>
            <person name="Liang L."/>
            <person name="Zhang X."/>
            <person name="Wang T."/>
        </authorList>
    </citation>
    <scope>NUCLEOTIDE SEQUENCE [LARGE SCALE GENOMIC DNA]</scope>
    <source>
        <strain evidence="2 3">GL-C-18</strain>
    </source>
</reference>